<dbReference type="Gene3D" id="3.40.630.30">
    <property type="match status" value="1"/>
</dbReference>
<keyword evidence="2" id="KW-0678">Repressor</keyword>
<dbReference type="Pfam" id="PF13508">
    <property type="entry name" value="Acetyltransf_7"/>
    <property type="match status" value="1"/>
</dbReference>
<keyword evidence="3" id="KW-1277">Toxin-antitoxin system</keyword>
<evidence type="ECO:0000256" key="5">
    <source>
        <dbReference type="ARBA" id="ARBA00023315"/>
    </source>
</evidence>
<evidence type="ECO:0000256" key="2">
    <source>
        <dbReference type="ARBA" id="ARBA00022491"/>
    </source>
</evidence>
<evidence type="ECO:0000256" key="4">
    <source>
        <dbReference type="ARBA" id="ARBA00022679"/>
    </source>
</evidence>
<dbReference type="SUPFAM" id="SSF55729">
    <property type="entry name" value="Acyl-CoA N-acyltransferases (Nat)"/>
    <property type="match status" value="1"/>
</dbReference>
<dbReference type="GO" id="GO:0016747">
    <property type="term" value="F:acyltransferase activity, transferring groups other than amino-acyl groups"/>
    <property type="evidence" value="ECO:0007669"/>
    <property type="project" value="InterPro"/>
</dbReference>
<keyword evidence="4" id="KW-0808">Transferase</keyword>
<keyword evidence="9" id="KW-1185">Reference proteome</keyword>
<comment type="catalytic activity">
    <reaction evidence="6">
        <text>glycyl-tRNA(Gly) + acetyl-CoA = N-acetylglycyl-tRNA(Gly) + CoA + H(+)</text>
        <dbReference type="Rhea" id="RHEA:81867"/>
        <dbReference type="Rhea" id="RHEA-COMP:9683"/>
        <dbReference type="Rhea" id="RHEA-COMP:19766"/>
        <dbReference type="ChEBI" id="CHEBI:15378"/>
        <dbReference type="ChEBI" id="CHEBI:57287"/>
        <dbReference type="ChEBI" id="CHEBI:57288"/>
        <dbReference type="ChEBI" id="CHEBI:78522"/>
        <dbReference type="ChEBI" id="CHEBI:232036"/>
    </reaction>
</comment>
<keyword evidence="5" id="KW-0012">Acyltransferase</keyword>
<evidence type="ECO:0000313" key="9">
    <source>
        <dbReference type="Proteomes" id="UP000510621"/>
    </source>
</evidence>
<dbReference type="KEGG" id="this:HZT40_10000"/>
<name>A0A7L6AS26_9GAMM</name>
<evidence type="ECO:0000256" key="6">
    <source>
        <dbReference type="ARBA" id="ARBA00049880"/>
    </source>
</evidence>
<dbReference type="InterPro" id="IPR016181">
    <property type="entry name" value="Acyl_CoA_acyltransferase"/>
</dbReference>
<proteinExistence type="inferred from homology"/>
<gene>
    <name evidence="8" type="ORF">HZT40_10000</name>
</gene>
<reference evidence="8" key="1">
    <citation type="submission" date="2020-06" db="EMBL/GenBank/DDBJ databases">
        <title>Analysis procedures for assessing recovery of high quality, complete, closed genomes from Nanopore long read metagenome sequencing.</title>
        <authorList>
            <person name="Bessarab I."/>
            <person name="Arumugam K."/>
            <person name="Haryono M."/>
            <person name="Liu X."/>
            <person name="Roy S."/>
            <person name="Zuniga-Montanez R.E."/>
            <person name="Qiu G."/>
            <person name="Drautz-Moses D.I."/>
            <person name="Law Y.Y."/>
            <person name="Wuertz S."/>
            <person name="Lauro F.M."/>
            <person name="Huson D.H."/>
            <person name="Williams R.B."/>
        </authorList>
    </citation>
    <scope>NUCLEOTIDE SEQUENCE [LARGE SCALE GENOMIC DNA]</scope>
    <source>
        <strain evidence="8">SSD2</strain>
    </source>
</reference>
<organism evidence="8 9">
    <name type="scientific">Candidatus Thiothrix singaporensis</name>
    <dbReference type="NCBI Taxonomy" id="2799669"/>
    <lineage>
        <taxon>Bacteria</taxon>
        <taxon>Pseudomonadati</taxon>
        <taxon>Pseudomonadota</taxon>
        <taxon>Gammaproteobacteria</taxon>
        <taxon>Thiotrichales</taxon>
        <taxon>Thiotrichaceae</taxon>
        <taxon>Thiothrix</taxon>
    </lineage>
</organism>
<evidence type="ECO:0000313" key="8">
    <source>
        <dbReference type="EMBL" id="QLQ31863.1"/>
    </source>
</evidence>
<protein>
    <submittedName>
        <fullName evidence="8">N-acetyltransferase</fullName>
    </submittedName>
</protein>
<dbReference type="Proteomes" id="UP000510621">
    <property type="component" value="Chromosome"/>
</dbReference>
<evidence type="ECO:0000259" key="7">
    <source>
        <dbReference type="Pfam" id="PF13508"/>
    </source>
</evidence>
<dbReference type="InterPro" id="IPR000182">
    <property type="entry name" value="GNAT_dom"/>
</dbReference>
<evidence type="ECO:0000256" key="3">
    <source>
        <dbReference type="ARBA" id="ARBA00022649"/>
    </source>
</evidence>
<comment type="similarity">
    <text evidence="1">Belongs to the acetyltransferase family. GNAT subfamily.</text>
</comment>
<feature type="domain" description="N-acetyltransferase" evidence="7">
    <location>
        <begin position="43"/>
        <end position="144"/>
    </location>
</feature>
<dbReference type="AlphaFoldDB" id="A0A7L6AS26"/>
<accession>A0A7L6AS26</accession>
<dbReference type="EMBL" id="CP059265">
    <property type="protein sequence ID" value="QLQ31863.1"/>
    <property type="molecule type" value="Genomic_DNA"/>
</dbReference>
<dbReference type="PANTHER" id="PTHR36449:SF1">
    <property type="entry name" value="ACETYLTRANSFERASE"/>
    <property type="match status" value="1"/>
</dbReference>
<dbReference type="PANTHER" id="PTHR36449">
    <property type="entry name" value="ACETYLTRANSFERASE-RELATED"/>
    <property type="match status" value="1"/>
</dbReference>
<sequence>MKIEAFDPAGHNRSGFASGNPRLDEYLQRYLSQSVKKSIVQAYVAVGDGGKVLGYYTLSAAHIRHDELPEEAARKFPRYPIPAALLGRMATDAAARGAKLHIGSKLLVHAMKQTLKATDTLGVACMVVDAKPEAVGFYQRFGFMPLKQEDGLRLYLPVETIRKMQQLFTA</sequence>
<evidence type="ECO:0000256" key="1">
    <source>
        <dbReference type="ARBA" id="ARBA00009342"/>
    </source>
</evidence>